<dbReference type="EMBL" id="CAEMXZ010000103">
    <property type="protein sequence ID" value="CAB4324111.1"/>
    <property type="molecule type" value="Genomic_DNA"/>
</dbReference>
<dbReference type="GO" id="GO:0046872">
    <property type="term" value="F:metal ion binding"/>
    <property type="evidence" value="ECO:0007669"/>
    <property type="project" value="UniProtKB-KW"/>
</dbReference>
<dbReference type="InterPro" id="IPR004294">
    <property type="entry name" value="Carotenoid_Oase"/>
</dbReference>
<evidence type="ECO:0000256" key="4">
    <source>
        <dbReference type="ARBA" id="ARBA00023002"/>
    </source>
</evidence>
<organism evidence="6">
    <name type="scientific">freshwater metagenome</name>
    <dbReference type="NCBI Taxonomy" id="449393"/>
    <lineage>
        <taxon>unclassified sequences</taxon>
        <taxon>metagenomes</taxon>
        <taxon>ecological metagenomes</taxon>
    </lineage>
</organism>
<protein>
    <submittedName>
        <fullName evidence="6">Unannotated protein</fullName>
    </submittedName>
</protein>
<comment type="cofactor">
    <cofactor evidence="1">
        <name>Fe(2+)</name>
        <dbReference type="ChEBI" id="CHEBI:29033"/>
    </cofactor>
</comment>
<dbReference type="AlphaFoldDB" id="A0A6J5YI24"/>
<gene>
    <name evidence="6" type="ORF">UFOPK1392_01875</name>
</gene>
<keyword evidence="4" id="KW-0560">Oxidoreductase</keyword>
<evidence type="ECO:0000313" key="6">
    <source>
        <dbReference type="EMBL" id="CAB4324111.1"/>
    </source>
</evidence>
<reference evidence="6" key="1">
    <citation type="submission" date="2020-05" db="EMBL/GenBank/DDBJ databases">
        <authorList>
            <person name="Chiriac C."/>
            <person name="Salcher M."/>
            <person name="Ghai R."/>
            <person name="Kavagutti S V."/>
        </authorList>
    </citation>
    <scope>NUCLEOTIDE SEQUENCE</scope>
</reference>
<proteinExistence type="inferred from homology"/>
<dbReference type="GO" id="GO:0016121">
    <property type="term" value="P:carotene catabolic process"/>
    <property type="evidence" value="ECO:0007669"/>
    <property type="project" value="TreeGrafter"/>
</dbReference>
<dbReference type="GO" id="GO:0010436">
    <property type="term" value="F:carotenoid dioxygenase activity"/>
    <property type="evidence" value="ECO:0007669"/>
    <property type="project" value="TreeGrafter"/>
</dbReference>
<dbReference type="PANTHER" id="PTHR10543:SF89">
    <property type="entry name" value="CAROTENOID 9,10(9',10')-CLEAVAGE DIOXYGENASE 1"/>
    <property type="match status" value="1"/>
</dbReference>
<sequence>MSQTDLYTGNVAVTDDQPDLDGNLFPVGTESDIAELRITGKLPEGLRGSFVRNGPNPMFDPIGRYHMFDGDGMLHRIVFDEGRASYRNRWIRSRGLRAEVGLGRAVYPGLADVMNMPDASLVGDAGPVKNPANTHIIRHAGRHLALWEGGLPTEVTAELDTIGEFNFNGKLRGAMTAHPRLDARTGEMFFFAYSVFEPVIRYYVVNAAGELVHQAVLDIPAPVMMHDFVITEHHAVFLDSPLVFDLENLGKGSLVSWKRDNGTRIGVLPRYGNADEIRWFEIDPGHVQHFWNGWVDGDRIEFSGTRFARPDFGLEGTEETADRNVPPYPTKFWVDLAAGTAGWEQFDDLGGDFARVNDDLTGMRTRHHYMAAAVNPERRLGDFDSIVAYDDVTGARAVWNSGPSGHVGESVFAPDPDGSGENDGWLVNAVYDSATDSTDICVLDARDVAAGPIARVHLPQRMPFGFHANWFAAT</sequence>
<dbReference type="Pfam" id="PF03055">
    <property type="entry name" value="RPE65"/>
    <property type="match status" value="1"/>
</dbReference>
<accession>A0A6J5YI24</accession>
<comment type="similarity">
    <text evidence="2">Belongs to the carotenoid oxygenase family.</text>
</comment>
<evidence type="ECO:0000256" key="2">
    <source>
        <dbReference type="ARBA" id="ARBA00006787"/>
    </source>
</evidence>
<evidence type="ECO:0000256" key="3">
    <source>
        <dbReference type="ARBA" id="ARBA00022723"/>
    </source>
</evidence>
<evidence type="ECO:0000256" key="1">
    <source>
        <dbReference type="ARBA" id="ARBA00001954"/>
    </source>
</evidence>
<keyword evidence="3" id="KW-0479">Metal-binding</keyword>
<dbReference type="PANTHER" id="PTHR10543">
    <property type="entry name" value="BETA-CAROTENE DIOXYGENASE"/>
    <property type="match status" value="1"/>
</dbReference>
<name>A0A6J5YI24_9ZZZZ</name>
<keyword evidence="5" id="KW-0408">Iron</keyword>
<evidence type="ECO:0000256" key="5">
    <source>
        <dbReference type="ARBA" id="ARBA00023004"/>
    </source>
</evidence>